<proteinExistence type="inferred from homology"/>
<accession>A0AAW0XP34</accession>
<dbReference type="EMBL" id="JARKIK010000031">
    <property type="protein sequence ID" value="KAK8741036.1"/>
    <property type="molecule type" value="Genomic_DNA"/>
</dbReference>
<dbReference type="PANTHER" id="PTHR43206">
    <property type="entry name" value="AMINOTRANSFERASE"/>
    <property type="match status" value="1"/>
</dbReference>
<gene>
    <name evidence="7" type="ORF">OTU49_002459</name>
</gene>
<feature type="compositionally biased region" description="Polar residues" evidence="6">
    <location>
        <begin position="1"/>
        <end position="24"/>
    </location>
</feature>
<evidence type="ECO:0008006" key="9">
    <source>
        <dbReference type="Google" id="ProtNLM"/>
    </source>
</evidence>
<comment type="cofactor">
    <cofactor evidence="1">
        <name>pyridoxal 5'-phosphate</name>
        <dbReference type="ChEBI" id="CHEBI:597326"/>
    </cofactor>
</comment>
<dbReference type="Pfam" id="PF00202">
    <property type="entry name" value="Aminotran_3"/>
    <property type="match status" value="1"/>
</dbReference>
<evidence type="ECO:0000256" key="1">
    <source>
        <dbReference type="ARBA" id="ARBA00001933"/>
    </source>
</evidence>
<feature type="non-terminal residue" evidence="7">
    <location>
        <position position="257"/>
    </location>
</feature>
<keyword evidence="3" id="KW-0032">Aminotransferase</keyword>
<comment type="similarity">
    <text evidence="2">Belongs to the class-III pyridoxal-phosphate-dependent aminotransferase family.</text>
</comment>
<evidence type="ECO:0000256" key="5">
    <source>
        <dbReference type="ARBA" id="ARBA00022898"/>
    </source>
</evidence>
<keyword evidence="8" id="KW-1185">Reference proteome</keyword>
<name>A0AAW0XP34_CHEQU</name>
<dbReference type="GO" id="GO:0005739">
    <property type="term" value="C:mitochondrion"/>
    <property type="evidence" value="ECO:0007669"/>
    <property type="project" value="TreeGrafter"/>
</dbReference>
<evidence type="ECO:0000313" key="7">
    <source>
        <dbReference type="EMBL" id="KAK8741036.1"/>
    </source>
</evidence>
<feature type="non-terminal residue" evidence="7">
    <location>
        <position position="1"/>
    </location>
</feature>
<dbReference type="PANTHER" id="PTHR43206:SF1">
    <property type="entry name" value="4-AMINOBUTYRATE AMINOTRANSFERASE, MITOCHONDRIAL"/>
    <property type="match status" value="1"/>
</dbReference>
<dbReference type="GO" id="GO:0008483">
    <property type="term" value="F:transaminase activity"/>
    <property type="evidence" value="ECO:0007669"/>
    <property type="project" value="UniProtKB-KW"/>
</dbReference>
<dbReference type="InterPro" id="IPR015424">
    <property type="entry name" value="PyrdxlP-dep_Trfase"/>
</dbReference>
<evidence type="ECO:0000256" key="6">
    <source>
        <dbReference type="SAM" id="MobiDB-lite"/>
    </source>
</evidence>
<dbReference type="Proteomes" id="UP001445076">
    <property type="component" value="Unassembled WGS sequence"/>
</dbReference>
<keyword evidence="4" id="KW-0808">Transferase</keyword>
<dbReference type="InterPro" id="IPR005814">
    <property type="entry name" value="Aminotrans_3"/>
</dbReference>
<dbReference type="GO" id="GO:0030170">
    <property type="term" value="F:pyridoxal phosphate binding"/>
    <property type="evidence" value="ECO:0007669"/>
    <property type="project" value="InterPro"/>
</dbReference>
<dbReference type="InterPro" id="IPR015422">
    <property type="entry name" value="PyrdxlP-dep_Trfase_small"/>
</dbReference>
<keyword evidence="5" id="KW-0663">Pyridoxal phosphate</keyword>
<comment type="caution">
    <text evidence="7">The sequence shown here is derived from an EMBL/GenBank/DDBJ whole genome shotgun (WGS) entry which is preliminary data.</text>
</comment>
<dbReference type="InterPro" id="IPR015421">
    <property type="entry name" value="PyrdxlP-dep_Trfase_major"/>
</dbReference>
<protein>
    <recommendedName>
        <fullName evidence="9">4-aminobutyrate aminotransferase</fullName>
    </recommendedName>
</protein>
<evidence type="ECO:0000313" key="8">
    <source>
        <dbReference type="Proteomes" id="UP001445076"/>
    </source>
</evidence>
<feature type="region of interest" description="Disordered" evidence="6">
    <location>
        <begin position="1"/>
        <end position="27"/>
    </location>
</feature>
<dbReference type="Gene3D" id="3.40.640.10">
    <property type="entry name" value="Type I PLP-dependent aspartate aminotransferase-like (Major domain)"/>
    <property type="match status" value="1"/>
</dbReference>
<evidence type="ECO:0000256" key="2">
    <source>
        <dbReference type="ARBA" id="ARBA00008954"/>
    </source>
</evidence>
<dbReference type="AlphaFoldDB" id="A0AAW0XP34"/>
<dbReference type="SUPFAM" id="SSF53383">
    <property type="entry name" value="PLP-dependent transferases"/>
    <property type="match status" value="1"/>
</dbReference>
<sequence length="257" mass="28843">TGSLQVQRTTPREASNSLIPNEPQNPKVVTKSIPGPISNQRLQQLSQIQESGAVHLFVDYEQSLGNYLVDVDGNILLDVYTQISSLPLGYSHPDLLNLLNDPKNIKLFINRPALGSFPGRDWVERLNNSLLKIAPQGLNHLCTMSCGSCSNENAFKAMYMWYRTNERGGSSDFTQEELDSCLMNQAPGCPSYSLLSFKGAFHGRTMACLATTHSKSIHKIDIPSLDWPIANFPQYKYPLEEHLRENQEEDKKCLEEV</sequence>
<evidence type="ECO:0000256" key="3">
    <source>
        <dbReference type="ARBA" id="ARBA00022576"/>
    </source>
</evidence>
<reference evidence="7 8" key="1">
    <citation type="journal article" date="2024" name="BMC Genomics">
        <title>Genome assembly of redclaw crayfish (Cherax quadricarinatus) provides insights into its immune adaptation and hypoxia tolerance.</title>
        <authorList>
            <person name="Liu Z."/>
            <person name="Zheng J."/>
            <person name="Li H."/>
            <person name="Fang K."/>
            <person name="Wang S."/>
            <person name="He J."/>
            <person name="Zhou D."/>
            <person name="Weng S."/>
            <person name="Chi M."/>
            <person name="Gu Z."/>
            <person name="He J."/>
            <person name="Li F."/>
            <person name="Wang M."/>
        </authorList>
    </citation>
    <scope>NUCLEOTIDE SEQUENCE [LARGE SCALE GENOMIC DNA]</scope>
    <source>
        <strain evidence="7">ZL_2023a</strain>
    </source>
</reference>
<dbReference type="Gene3D" id="3.90.1150.10">
    <property type="entry name" value="Aspartate Aminotransferase, domain 1"/>
    <property type="match status" value="1"/>
</dbReference>
<organism evidence="7 8">
    <name type="scientific">Cherax quadricarinatus</name>
    <name type="common">Australian red claw crayfish</name>
    <dbReference type="NCBI Taxonomy" id="27406"/>
    <lineage>
        <taxon>Eukaryota</taxon>
        <taxon>Metazoa</taxon>
        <taxon>Ecdysozoa</taxon>
        <taxon>Arthropoda</taxon>
        <taxon>Crustacea</taxon>
        <taxon>Multicrustacea</taxon>
        <taxon>Malacostraca</taxon>
        <taxon>Eumalacostraca</taxon>
        <taxon>Eucarida</taxon>
        <taxon>Decapoda</taxon>
        <taxon>Pleocyemata</taxon>
        <taxon>Astacidea</taxon>
        <taxon>Parastacoidea</taxon>
        <taxon>Parastacidae</taxon>
        <taxon>Cherax</taxon>
    </lineage>
</organism>
<dbReference type="GO" id="GO:0009450">
    <property type="term" value="P:gamma-aminobutyric acid catabolic process"/>
    <property type="evidence" value="ECO:0007669"/>
    <property type="project" value="TreeGrafter"/>
</dbReference>
<evidence type="ECO:0000256" key="4">
    <source>
        <dbReference type="ARBA" id="ARBA00022679"/>
    </source>
</evidence>